<dbReference type="Pfam" id="PF00501">
    <property type="entry name" value="AMP-binding"/>
    <property type="match status" value="1"/>
</dbReference>
<dbReference type="GO" id="GO:0016878">
    <property type="term" value="F:acid-thiol ligase activity"/>
    <property type="evidence" value="ECO:0007669"/>
    <property type="project" value="UniProtKB-ARBA"/>
</dbReference>
<dbReference type="RefSeq" id="WP_135286513.1">
    <property type="nucleotide sequence ID" value="NZ_SMLL01000007.1"/>
</dbReference>
<dbReference type="PROSITE" id="PS00455">
    <property type="entry name" value="AMP_BINDING"/>
    <property type="match status" value="1"/>
</dbReference>
<comment type="caution">
    <text evidence="8">The sequence shown here is derived from an EMBL/GenBank/DDBJ whole genome shotgun (WGS) entry which is preliminary data.</text>
</comment>
<evidence type="ECO:0000256" key="4">
    <source>
        <dbReference type="ARBA" id="ARBA00022840"/>
    </source>
</evidence>
<dbReference type="GO" id="GO:0016405">
    <property type="term" value="F:CoA-ligase activity"/>
    <property type="evidence" value="ECO:0007669"/>
    <property type="project" value="UniProtKB-ARBA"/>
</dbReference>
<proteinExistence type="inferred from homology"/>
<accession>A0A4Z0BGD9</accession>
<dbReference type="InterPro" id="IPR000873">
    <property type="entry name" value="AMP-dep_synth/lig_dom"/>
</dbReference>
<keyword evidence="4" id="KW-0067">ATP-binding</keyword>
<keyword evidence="5" id="KW-0472">Membrane</keyword>
<dbReference type="FunFam" id="3.30.300.30:FF:000005">
    <property type="entry name" value="Acyl-coenzyme A synthetase ACSM5, mitochondrial"/>
    <property type="match status" value="1"/>
</dbReference>
<evidence type="ECO:0000256" key="5">
    <source>
        <dbReference type="SAM" id="Phobius"/>
    </source>
</evidence>
<dbReference type="GO" id="GO:0005524">
    <property type="term" value="F:ATP binding"/>
    <property type="evidence" value="ECO:0007669"/>
    <property type="project" value="UniProtKB-KW"/>
</dbReference>
<dbReference type="AlphaFoldDB" id="A0A4Z0BGD9"/>
<dbReference type="PANTHER" id="PTHR43352">
    <property type="entry name" value="ACETYL-COA SYNTHETASE"/>
    <property type="match status" value="1"/>
</dbReference>
<dbReference type="InterPro" id="IPR042099">
    <property type="entry name" value="ANL_N_sf"/>
</dbReference>
<evidence type="ECO:0000256" key="2">
    <source>
        <dbReference type="ARBA" id="ARBA00022598"/>
    </source>
</evidence>
<feature type="transmembrane region" description="Helical" evidence="5">
    <location>
        <begin position="99"/>
        <end position="122"/>
    </location>
</feature>
<sequence length="536" mass="58751">MTAHLDTFVRDRLPPPAQCPTYRYDRPELQFPSQVNLVEELLDKAEAKGFADRPLLRSARITLSYAEVRERVDRIARVLVDDLGLVPGNRVLLRGGNSIGLALAWLAVVKAGLIAVATMPLLRARELGDIIDKAQPAAALCDIRLLDELEEARKTRPVLRAVLPFNAPNEPGSMAVRSAAKPGDFTACRTDADDIAMLAFTSGTTGKPKAAAHSHRDVLAACECWPRHVLRATPEDIVVGSPPLAFTFGLGGMLVFPMWAGASVWFPEAPYTPESLVRTIGEVGATICYTAPTFYRQMAPFAREHGVGKLRLCVSAGEGLPDATRQLWKEASGIEMTDGIGATEMFHIFISSPPEDVRRGAIGRVVPGYEARVVDEDGRELPRGSIGKLAVVGPTGCRYLEDARQANYVKDGWNYPGDAFMQDEDGYFIYQARADDMIISAGYNIAGPEVEDVLLRHPAVAECAVIGKPDEERGMIVKAYCVLRPGHEARPELVKALQDHVKASIAPYKYPRELEFVASLPRTETGKLQRFRLRQP</sequence>
<keyword evidence="5" id="KW-0812">Transmembrane</keyword>
<keyword evidence="3" id="KW-0547">Nucleotide-binding</keyword>
<keyword evidence="5" id="KW-1133">Transmembrane helix</keyword>
<dbReference type="Pfam" id="PF13193">
    <property type="entry name" value="AMP-binding_C"/>
    <property type="match status" value="1"/>
</dbReference>
<dbReference type="Gene3D" id="3.30.300.30">
    <property type="match status" value="1"/>
</dbReference>
<dbReference type="PANTHER" id="PTHR43352:SF1">
    <property type="entry name" value="ANTHRANILATE--COA LIGASE"/>
    <property type="match status" value="1"/>
</dbReference>
<dbReference type="GO" id="GO:0044550">
    <property type="term" value="P:secondary metabolite biosynthetic process"/>
    <property type="evidence" value="ECO:0007669"/>
    <property type="project" value="TreeGrafter"/>
</dbReference>
<dbReference type="Proteomes" id="UP000297564">
    <property type="component" value="Unassembled WGS sequence"/>
</dbReference>
<dbReference type="SUPFAM" id="SSF56801">
    <property type="entry name" value="Acetyl-CoA synthetase-like"/>
    <property type="match status" value="1"/>
</dbReference>
<dbReference type="InterPro" id="IPR020845">
    <property type="entry name" value="AMP-binding_CS"/>
</dbReference>
<gene>
    <name evidence="8" type="ORF">EZ242_17625</name>
</gene>
<evidence type="ECO:0000259" key="6">
    <source>
        <dbReference type="Pfam" id="PF00501"/>
    </source>
</evidence>
<reference evidence="8 9" key="1">
    <citation type="submission" date="2019-03" db="EMBL/GenBank/DDBJ databases">
        <title>Ramlibacter rhizophilus CCTCC AB2015357, whole genome shotgun sequence.</title>
        <authorList>
            <person name="Zhang X."/>
            <person name="Feng G."/>
            <person name="Zhu H."/>
        </authorList>
    </citation>
    <scope>NUCLEOTIDE SEQUENCE [LARGE SCALE GENOMIC DNA]</scope>
    <source>
        <strain evidence="8 9">CCTCC AB2015357</strain>
    </source>
</reference>
<keyword evidence="9" id="KW-1185">Reference proteome</keyword>
<evidence type="ECO:0000256" key="1">
    <source>
        <dbReference type="ARBA" id="ARBA00006432"/>
    </source>
</evidence>
<comment type="similarity">
    <text evidence="1">Belongs to the ATP-dependent AMP-binding enzyme family.</text>
</comment>
<dbReference type="InterPro" id="IPR045851">
    <property type="entry name" value="AMP-bd_C_sf"/>
</dbReference>
<evidence type="ECO:0000313" key="9">
    <source>
        <dbReference type="Proteomes" id="UP000297564"/>
    </source>
</evidence>
<dbReference type="InterPro" id="IPR025110">
    <property type="entry name" value="AMP-bd_C"/>
</dbReference>
<dbReference type="OrthoDB" id="9766486at2"/>
<organism evidence="8 9">
    <name type="scientific">Ramlibacter rhizophilus</name>
    <dbReference type="NCBI Taxonomy" id="1781167"/>
    <lineage>
        <taxon>Bacteria</taxon>
        <taxon>Pseudomonadati</taxon>
        <taxon>Pseudomonadota</taxon>
        <taxon>Betaproteobacteria</taxon>
        <taxon>Burkholderiales</taxon>
        <taxon>Comamonadaceae</taxon>
        <taxon>Ramlibacter</taxon>
    </lineage>
</organism>
<evidence type="ECO:0000313" key="8">
    <source>
        <dbReference type="EMBL" id="TFY97347.1"/>
    </source>
</evidence>
<dbReference type="Gene3D" id="3.40.50.12780">
    <property type="entry name" value="N-terminal domain of ligase-like"/>
    <property type="match status" value="1"/>
</dbReference>
<evidence type="ECO:0000256" key="3">
    <source>
        <dbReference type="ARBA" id="ARBA00022741"/>
    </source>
</evidence>
<protein>
    <submittedName>
        <fullName evidence="8">2-aminobenzoate-CoA ligase</fullName>
    </submittedName>
</protein>
<keyword evidence="2 8" id="KW-0436">Ligase</keyword>
<feature type="domain" description="AMP-binding enzyme C-terminal" evidence="7">
    <location>
        <begin position="449"/>
        <end position="527"/>
    </location>
</feature>
<name>A0A4Z0BGD9_9BURK</name>
<feature type="domain" description="AMP-dependent synthetase/ligase" evidence="6">
    <location>
        <begin position="46"/>
        <end position="395"/>
    </location>
</feature>
<evidence type="ECO:0000259" key="7">
    <source>
        <dbReference type="Pfam" id="PF13193"/>
    </source>
</evidence>
<dbReference type="EMBL" id="SMLL01000007">
    <property type="protein sequence ID" value="TFY97347.1"/>
    <property type="molecule type" value="Genomic_DNA"/>
</dbReference>